<dbReference type="AlphaFoldDB" id="A0A6N7EYR4"/>
<organism evidence="22 23">
    <name type="scientific">Ostreibacterium oceani</name>
    <dbReference type="NCBI Taxonomy" id="2654998"/>
    <lineage>
        <taxon>Bacteria</taxon>
        <taxon>Pseudomonadati</taxon>
        <taxon>Pseudomonadota</taxon>
        <taxon>Gammaproteobacteria</taxon>
        <taxon>Cardiobacteriales</taxon>
        <taxon>Ostreibacteriaceae</taxon>
        <taxon>Ostreibacterium</taxon>
    </lineage>
</organism>
<evidence type="ECO:0000256" key="13">
    <source>
        <dbReference type="ARBA" id="ARBA00022989"/>
    </source>
</evidence>
<dbReference type="Gene3D" id="1.20.5.510">
    <property type="entry name" value="Single helix bin"/>
    <property type="match status" value="1"/>
</dbReference>
<keyword evidence="12 19" id="KW-0249">Electron transport</keyword>
<keyword evidence="23" id="KW-1185">Reference proteome</keyword>
<dbReference type="RefSeq" id="WP_152810687.1">
    <property type="nucleotide sequence ID" value="NZ_WHNW01000010.1"/>
</dbReference>
<evidence type="ECO:0000256" key="10">
    <source>
        <dbReference type="ARBA" id="ARBA00022723"/>
    </source>
</evidence>
<evidence type="ECO:0000256" key="18">
    <source>
        <dbReference type="ARBA" id="ARBA00029351"/>
    </source>
</evidence>
<comment type="caution">
    <text evidence="22">The sequence shown here is derived from an EMBL/GenBank/DDBJ whole genome shotgun (WGS) entry which is preliminary data.</text>
</comment>
<evidence type="ECO:0000256" key="11">
    <source>
        <dbReference type="ARBA" id="ARBA00022967"/>
    </source>
</evidence>
<evidence type="ECO:0000256" key="17">
    <source>
        <dbReference type="ARBA" id="ARBA00023157"/>
    </source>
</evidence>
<comment type="catalytic activity">
    <reaction evidence="18 19">
        <text>a quinol + 2 Fe(III)-[cytochrome c](out) = a quinone + 2 Fe(II)-[cytochrome c](out) + 2 H(+)(out)</text>
        <dbReference type="Rhea" id="RHEA:11484"/>
        <dbReference type="Rhea" id="RHEA-COMP:10350"/>
        <dbReference type="Rhea" id="RHEA-COMP:14399"/>
        <dbReference type="ChEBI" id="CHEBI:15378"/>
        <dbReference type="ChEBI" id="CHEBI:24646"/>
        <dbReference type="ChEBI" id="CHEBI:29033"/>
        <dbReference type="ChEBI" id="CHEBI:29034"/>
        <dbReference type="ChEBI" id="CHEBI:132124"/>
        <dbReference type="EC" id="7.1.1.8"/>
    </reaction>
</comment>
<dbReference type="Pfam" id="PF10399">
    <property type="entry name" value="UCR_Fe-S_N"/>
    <property type="match status" value="1"/>
</dbReference>
<name>A0A6N7EYR4_9GAMM</name>
<keyword evidence="14" id="KW-0408">Iron</keyword>
<comment type="cofactor">
    <cofactor evidence="19">
        <name>[2Fe-2S] cluster</name>
        <dbReference type="ChEBI" id="CHEBI:190135"/>
    </cofactor>
    <text evidence="19">Binds 1 [2Fe-2S] cluster per subunit.</text>
</comment>
<dbReference type="Pfam" id="PF00355">
    <property type="entry name" value="Rieske"/>
    <property type="match status" value="1"/>
</dbReference>
<dbReference type="SUPFAM" id="SSF50022">
    <property type="entry name" value="ISP domain"/>
    <property type="match status" value="1"/>
</dbReference>
<dbReference type="InterPro" id="IPR014349">
    <property type="entry name" value="Rieske_Fe-S_prot"/>
</dbReference>
<evidence type="ECO:0000256" key="2">
    <source>
        <dbReference type="ARBA" id="ARBA00004162"/>
    </source>
</evidence>
<comment type="miscellaneous">
    <text evidence="19">The Rieske protein is a high potential 2Fe-2S protein.</text>
</comment>
<dbReference type="GO" id="GO:0005886">
    <property type="term" value="C:plasma membrane"/>
    <property type="evidence" value="ECO:0007669"/>
    <property type="project" value="UniProtKB-SubCell"/>
</dbReference>
<dbReference type="PROSITE" id="PS51296">
    <property type="entry name" value="RIESKE"/>
    <property type="match status" value="1"/>
</dbReference>
<dbReference type="InterPro" id="IPR005805">
    <property type="entry name" value="Rieske_Fe-S_prot_C"/>
</dbReference>
<dbReference type="Proteomes" id="UP000471298">
    <property type="component" value="Unassembled WGS sequence"/>
</dbReference>
<feature type="domain" description="Rieske" evidence="21">
    <location>
        <begin position="100"/>
        <end position="197"/>
    </location>
</feature>
<dbReference type="PRINTS" id="PR00162">
    <property type="entry name" value="RIESKE"/>
</dbReference>
<dbReference type="GO" id="GO:0051537">
    <property type="term" value="F:2 iron, 2 sulfur cluster binding"/>
    <property type="evidence" value="ECO:0007669"/>
    <property type="project" value="UniProtKB-KW"/>
</dbReference>
<evidence type="ECO:0000256" key="6">
    <source>
        <dbReference type="ARBA" id="ARBA00022448"/>
    </source>
</evidence>
<evidence type="ECO:0000256" key="1">
    <source>
        <dbReference type="ARBA" id="ARBA00002444"/>
    </source>
</evidence>
<keyword evidence="9" id="KW-0001">2Fe-2S</keyword>
<protein>
    <recommendedName>
        <fullName evidence="5 19">Ubiquinol-cytochrome c reductase iron-sulfur subunit</fullName>
        <ecNumber evidence="4 19">7.1.1.8</ecNumber>
    </recommendedName>
</protein>
<dbReference type="Gene3D" id="2.102.10.10">
    <property type="entry name" value="Rieske [2Fe-2S] iron-sulphur domain"/>
    <property type="match status" value="1"/>
</dbReference>
<gene>
    <name evidence="22" type="primary">petA</name>
    <name evidence="22" type="ORF">GCU85_08155</name>
</gene>
<evidence type="ECO:0000256" key="9">
    <source>
        <dbReference type="ARBA" id="ARBA00022714"/>
    </source>
</evidence>
<sequence>MKKPMKNSEKVNHARRKTLVIASSALGGVAVAGVATPFLGSWMPSEKAKSVGAPIEMDISKLPPGAQQRAVWRGKAIYVLRMTEPMLKAVKETESSGLLLDPNSEASDLPETLKSEQSRQLRDDIMVLIGVCTHLGCAPTLQGVDKGQSHTPGWLGGFFCACHGSKYDYAGRVYRGVPAPKNLPIPPYRFENDGLIVIGEEETV</sequence>
<keyword evidence="15" id="KW-0411">Iron-sulfur</keyword>
<dbReference type="InterPro" id="IPR019470">
    <property type="entry name" value="Ubiq_cytC_Rdtase_Fe-S_su_TAT"/>
</dbReference>
<keyword evidence="6 19" id="KW-0813">Transport</keyword>
<dbReference type="GO" id="GO:0046872">
    <property type="term" value="F:metal ion binding"/>
    <property type="evidence" value="ECO:0007669"/>
    <property type="project" value="UniProtKB-KW"/>
</dbReference>
<evidence type="ECO:0000256" key="12">
    <source>
        <dbReference type="ARBA" id="ARBA00022982"/>
    </source>
</evidence>
<proteinExistence type="predicted"/>
<dbReference type="NCBIfam" id="TIGR01416">
    <property type="entry name" value="Rieske_proteo"/>
    <property type="match status" value="1"/>
</dbReference>
<evidence type="ECO:0000256" key="20">
    <source>
        <dbReference type="RuleBase" id="RU004497"/>
    </source>
</evidence>
<evidence type="ECO:0000256" key="4">
    <source>
        <dbReference type="ARBA" id="ARBA00012951"/>
    </source>
</evidence>
<dbReference type="CDD" id="cd03470">
    <property type="entry name" value="Rieske_cytochrome_bc1"/>
    <property type="match status" value="1"/>
</dbReference>
<evidence type="ECO:0000313" key="23">
    <source>
        <dbReference type="Proteomes" id="UP000471298"/>
    </source>
</evidence>
<dbReference type="PANTHER" id="PTHR10134">
    <property type="entry name" value="CYTOCHROME B-C1 COMPLEX SUBUNIT RIESKE, MITOCHONDRIAL"/>
    <property type="match status" value="1"/>
</dbReference>
<keyword evidence="16" id="KW-0472">Membrane</keyword>
<comment type="subcellular location">
    <subcellularLocation>
        <location evidence="2">Cell membrane</location>
        <topology evidence="2">Single-pass membrane protein</topology>
    </subcellularLocation>
</comment>
<accession>A0A6N7EYR4</accession>
<evidence type="ECO:0000256" key="7">
    <source>
        <dbReference type="ARBA" id="ARBA00022475"/>
    </source>
</evidence>
<keyword evidence="13" id="KW-1133">Transmembrane helix</keyword>
<comment type="subunit">
    <text evidence="3 20">The main subunits of complex b-c1 are: cytochrome b, cytochrome c1 and the Rieske protein.</text>
</comment>
<evidence type="ECO:0000259" key="21">
    <source>
        <dbReference type="PROSITE" id="PS51296"/>
    </source>
</evidence>
<dbReference type="InterPro" id="IPR036922">
    <property type="entry name" value="Rieske_2Fe-2S_sf"/>
</dbReference>
<evidence type="ECO:0000256" key="3">
    <source>
        <dbReference type="ARBA" id="ARBA00011649"/>
    </source>
</evidence>
<keyword evidence="11" id="KW-1278">Translocase</keyword>
<evidence type="ECO:0000256" key="15">
    <source>
        <dbReference type="ARBA" id="ARBA00023014"/>
    </source>
</evidence>
<evidence type="ECO:0000256" key="19">
    <source>
        <dbReference type="RuleBase" id="RU004494"/>
    </source>
</evidence>
<keyword evidence="7" id="KW-1003">Cell membrane</keyword>
<dbReference type="EC" id="7.1.1.8" evidence="4 19"/>
<keyword evidence="8" id="KW-0812">Transmembrane</keyword>
<dbReference type="EMBL" id="WHNW01000010">
    <property type="protein sequence ID" value="MPV86695.1"/>
    <property type="molecule type" value="Genomic_DNA"/>
</dbReference>
<dbReference type="InterPro" id="IPR017941">
    <property type="entry name" value="Rieske_2Fe-2S"/>
</dbReference>
<evidence type="ECO:0000256" key="5">
    <source>
        <dbReference type="ARBA" id="ARBA00019816"/>
    </source>
</evidence>
<dbReference type="GO" id="GO:0008121">
    <property type="term" value="F:quinol-cytochrome-c reductase activity"/>
    <property type="evidence" value="ECO:0007669"/>
    <property type="project" value="UniProtKB-EC"/>
</dbReference>
<keyword evidence="17" id="KW-1015">Disulfide bond</keyword>
<dbReference type="InterPro" id="IPR006317">
    <property type="entry name" value="Ubiquinol_cyt_c_Rdtase_Fe-S-su"/>
</dbReference>
<evidence type="ECO:0000256" key="16">
    <source>
        <dbReference type="ARBA" id="ARBA00023136"/>
    </source>
</evidence>
<evidence type="ECO:0000256" key="14">
    <source>
        <dbReference type="ARBA" id="ARBA00023004"/>
    </source>
</evidence>
<evidence type="ECO:0000256" key="8">
    <source>
        <dbReference type="ARBA" id="ARBA00022692"/>
    </source>
</evidence>
<comment type="function">
    <text evidence="1">Component of the ubiquinol-cytochrome c reductase complex (complex III or cytochrome b-c1 complex), which is a respiratory chain that generates an electrochemical potential coupled to ATP synthesis.</text>
</comment>
<dbReference type="InParanoid" id="A0A6N7EYR4"/>
<keyword evidence="10" id="KW-0479">Metal-binding</keyword>
<evidence type="ECO:0000313" key="22">
    <source>
        <dbReference type="EMBL" id="MPV86695.1"/>
    </source>
</evidence>
<reference evidence="22 23" key="1">
    <citation type="submission" date="2019-10" db="EMBL/GenBank/DDBJ databases">
        <title>Cardiobacteriales fam. a chemoheterotrophic member of the order Cardiobacteriales, and proposal of Cardiobacteriales fam. nov.</title>
        <authorList>
            <person name="Wang C."/>
        </authorList>
    </citation>
    <scope>NUCLEOTIDE SEQUENCE [LARGE SCALE GENOMIC DNA]</scope>
    <source>
        <strain evidence="22 23">ML27</strain>
    </source>
</reference>